<dbReference type="Pfam" id="PF00528">
    <property type="entry name" value="BPD_transp_1"/>
    <property type="match status" value="1"/>
</dbReference>
<feature type="transmembrane region" description="Helical" evidence="7">
    <location>
        <begin position="77"/>
        <end position="97"/>
    </location>
</feature>
<dbReference type="Gene3D" id="1.10.3720.10">
    <property type="entry name" value="MetI-like"/>
    <property type="match status" value="1"/>
</dbReference>
<gene>
    <name evidence="9" type="ORF">FE782_14230</name>
</gene>
<dbReference type="PANTHER" id="PTHR43744">
    <property type="entry name" value="ABC TRANSPORTER PERMEASE PROTEIN MG189-RELATED-RELATED"/>
    <property type="match status" value="1"/>
</dbReference>
<evidence type="ECO:0000256" key="6">
    <source>
        <dbReference type="ARBA" id="ARBA00023136"/>
    </source>
</evidence>
<feature type="transmembrane region" description="Helical" evidence="7">
    <location>
        <begin position="140"/>
        <end position="160"/>
    </location>
</feature>
<dbReference type="GO" id="GO:0055085">
    <property type="term" value="P:transmembrane transport"/>
    <property type="evidence" value="ECO:0007669"/>
    <property type="project" value="InterPro"/>
</dbReference>
<feature type="transmembrane region" description="Helical" evidence="7">
    <location>
        <begin position="109"/>
        <end position="128"/>
    </location>
</feature>
<organism evidence="9 10">
    <name type="scientific">Paenibacillus antri</name>
    <dbReference type="NCBI Taxonomy" id="2582848"/>
    <lineage>
        <taxon>Bacteria</taxon>
        <taxon>Bacillati</taxon>
        <taxon>Bacillota</taxon>
        <taxon>Bacilli</taxon>
        <taxon>Bacillales</taxon>
        <taxon>Paenibacillaceae</taxon>
        <taxon>Paenibacillus</taxon>
    </lineage>
</organism>
<dbReference type="EMBL" id="VCIW01000008">
    <property type="protein sequence ID" value="TLS51655.1"/>
    <property type="molecule type" value="Genomic_DNA"/>
</dbReference>
<dbReference type="OrthoDB" id="157184at2"/>
<dbReference type="RefSeq" id="WP_138194881.1">
    <property type="nucleotide sequence ID" value="NZ_VCIW01000008.1"/>
</dbReference>
<proteinExistence type="inferred from homology"/>
<dbReference type="PANTHER" id="PTHR43744:SF9">
    <property type="entry name" value="POLYGALACTURONAN_RHAMNOGALACTURONAN TRANSPORT SYSTEM PERMEASE PROTEIN YTCP"/>
    <property type="match status" value="1"/>
</dbReference>
<keyword evidence="6 7" id="KW-0472">Membrane</keyword>
<sequence>MGTIRRPEPGYWALNGALIALTFLTLYPFWHVLMYSISDPRQAMGGGIFLLPKGFSLDSYAMMFQNSGIFQAYGNSLFRLFVGTFLNVLLTATLAYPLSIRRFLWRTPLTLFIFFTMLFSGGMIPTYLLVNSFGLVDTLWALIVPSAISAWNFFIMKNYFQSIPVELEESANMDGATPIVTLFWIVVPVSLPVIAAVALFYGVFHWNSYFDAVLYIHSQSNEVLTVFLRSMLNFSAMESSRSIQASDSAAMANISEESVKMATIVASILPMLLIYPFLQKYYVKGVLIGSVKG</sequence>
<dbReference type="AlphaFoldDB" id="A0A5R9GJ86"/>
<evidence type="ECO:0000313" key="9">
    <source>
        <dbReference type="EMBL" id="TLS51655.1"/>
    </source>
</evidence>
<protein>
    <submittedName>
        <fullName evidence="9">Carbohydrate ABC transporter permease</fullName>
    </submittedName>
</protein>
<comment type="caution">
    <text evidence="9">The sequence shown here is derived from an EMBL/GenBank/DDBJ whole genome shotgun (WGS) entry which is preliminary data.</text>
</comment>
<evidence type="ECO:0000256" key="1">
    <source>
        <dbReference type="ARBA" id="ARBA00004651"/>
    </source>
</evidence>
<name>A0A5R9GJ86_9BACL</name>
<reference evidence="9 10" key="1">
    <citation type="submission" date="2019-05" db="EMBL/GenBank/DDBJ databases">
        <authorList>
            <person name="Narsing Rao M.P."/>
            <person name="Li W.J."/>
        </authorList>
    </citation>
    <scope>NUCLEOTIDE SEQUENCE [LARGE SCALE GENOMIC DNA]</scope>
    <source>
        <strain evidence="9 10">SYSU_K30003</strain>
    </source>
</reference>
<keyword evidence="10" id="KW-1185">Reference proteome</keyword>
<dbReference type="InterPro" id="IPR035906">
    <property type="entry name" value="MetI-like_sf"/>
</dbReference>
<dbReference type="PROSITE" id="PS50928">
    <property type="entry name" value="ABC_TM1"/>
    <property type="match status" value="1"/>
</dbReference>
<evidence type="ECO:0000313" key="10">
    <source>
        <dbReference type="Proteomes" id="UP000309676"/>
    </source>
</evidence>
<keyword evidence="4 7" id="KW-0812">Transmembrane</keyword>
<dbReference type="Proteomes" id="UP000309676">
    <property type="component" value="Unassembled WGS sequence"/>
</dbReference>
<keyword evidence="5 7" id="KW-1133">Transmembrane helix</keyword>
<dbReference type="CDD" id="cd06261">
    <property type="entry name" value="TM_PBP2"/>
    <property type="match status" value="1"/>
</dbReference>
<evidence type="ECO:0000256" key="7">
    <source>
        <dbReference type="RuleBase" id="RU363032"/>
    </source>
</evidence>
<evidence type="ECO:0000256" key="3">
    <source>
        <dbReference type="ARBA" id="ARBA00022475"/>
    </source>
</evidence>
<accession>A0A5R9GJ86</accession>
<feature type="transmembrane region" description="Helical" evidence="7">
    <location>
        <begin position="261"/>
        <end position="278"/>
    </location>
</feature>
<keyword evidence="2 7" id="KW-0813">Transport</keyword>
<dbReference type="InterPro" id="IPR000515">
    <property type="entry name" value="MetI-like"/>
</dbReference>
<comment type="similarity">
    <text evidence="7">Belongs to the binding-protein-dependent transport system permease family.</text>
</comment>
<evidence type="ECO:0000259" key="8">
    <source>
        <dbReference type="PROSITE" id="PS50928"/>
    </source>
</evidence>
<dbReference type="SUPFAM" id="SSF161098">
    <property type="entry name" value="MetI-like"/>
    <property type="match status" value="1"/>
</dbReference>
<evidence type="ECO:0000256" key="2">
    <source>
        <dbReference type="ARBA" id="ARBA00022448"/>
    </source>
</evidence>
<comment type="subcellular location">
    <subcellularLocation>
        <location evidence="1 7">Cell membrane</location>
        <topology evidence="1 7">Multi-pass membrane protein</topology>
    </subcellularLocation>
</comment>
<feature type="domain" description="ABC transmembrane type-1" evidence="8">
    <location>
        <begin position="73"/>
        <end position="278"/>
    </location>
</feature>
<evidence type="ECO:0000256" key="5">
    <source>
        <dbReference type="ARBA" id="ARBA00022989"/>
    </source>
</evidence>
<keyword evidence="3" id="KW-1003">Cell membrane</keyword>
<feature type="transmembrane region" description="Helical" evidence="7">
    <location>
        <begin position="12"/>
        <end position="30"/>
    </location>
</feature>
<evidence type="ECO:0000256" key="4">
    <source>
        <dbReference type="ARBA" id="ARBA00022692"/>
    </source>
</evidence>
<dbReference type="GO" id="GO:0005886">
    <property type="term" value="C:plasma membrane"/>
    <property type="evidence" value="ECO:0007669"/>
    <property type="project" value="UniProtKB-SubCell"/>
</dbReference>
<feature type="transmembrane region" description="Helical" evidence="7">
    <location>
        <begin position="181"/>
        <end position="204"/>
    </location>
</feature>